<name>A0ABX9AIT5_9CAUD</name>
<gene>
    <name evidence="1" type="ORF">CHD5UKE1_143</name>
</gene>
<evidence type="ECO:0000313" key="2">
    <source>
        <dbReference type="Proteomes" id="UP000828739"/>
    </source>
</evidence>
<keyword evidence="2" id="KW-1185">Reference proteome</keyword>
<evidence type="ECO:0000313" key="1">
    <source>
        <dbReference type="EMBL" id="QZI80639.1"/>
    </source>
</evidence>
<organism evidence="1 2">
    <name type="scientific">Escherichia phage vB_EcoP-CHD5UKE1</name>
    <dbReference type="NCBI Taxonomy" id="2865805"/>
    <lineage>
        <taxon>Viruses</taxon>
        <taxon>Duplodnaviria</taxon>
        <taxon>Heunggongvirae</taxon>
        <taxon>Uroviricota</taxon>
        <taxon>Caudoviricetes</taxon>
        <taxon>Mktvariviridae</taxon>
        <taxon>Gordonclarkvirinae</taxon>
        <taxon>Kuravirus</taxon>
        <taxon>Kuravirus CHD5UKE1</taxon>
        <taxon>Kuravirus SU10</taxon>
    </lineage>
</organism>
<accession>A0ABX9AIT5</accession>
<dbReference type="Proteomes" id="UP000828739">
    <property type="component" value="Segment"/>
</dbReference>
<proteinExistence type="predicted"/>
<reference evidence="1 2" key="1">
    <citation type="submission" date="2021-05" db="EMBL/GenBank/DDBJ databases">
        <title>Naturally bred epsilon2 phages have an improved host range and effectivity in uropathogenic E. coli over their ancestor phages.</title>
        <authorList>
            <person name="Saez D."/>
            <person name="Loose M."/>
            <person name="Mutti M."/>
            <person name="Visram Z."/>
            <person name="Hitzenhammer E."/>
            <person name="Dippel D."/>
            <person name="Tisakova L."/>
            <person name="Schertler S."/>
            <person name="Wittmann J."/>
            <person name="Corsini L."/>
            <person name="Wagenlehner F."/>
        </authorList>
    </citation>
    <scope>NUCLEOTIDE SEQUENCE [LARGE SCALE GENOMIC DNA]</scope>
</reference>
<protein>
    <submittedName>
        <fullName evidence="1">Uncharacterized protein</fullName>
    </submittedName>
</protein>
<dbReference type="EMBL" id="MZ234028">
    <property type="protein sequence ID" value="QZI80639.1"/>
    <property type="molecule type" value="Genomic_DNA"/>
</dbReference>
<sequence length="33" mass="3845">MAYRTLESDLQPVLRMLSRAHSLILPTFQKSLK</sequence>